<name>A0A6G0HL64_LARCR</name>
<accession>A0A6G0HL64</accession>
<dbReference type="PANTHER" id="PTHR12829">
    <property type="entry name" value="N6-ADENOSINE-METHYLTRANSFERASE"/>
    <property type="match status" value="1"/>
</dbReference>
<dbReference type="PANTHER" id="PTHR12829:SF4">
    <property type="entry name" value="N(6)-ADENINE-SPECIFIC METHYLTRANSFERASE METTL4"/>
    <property type="match status" value="1"/>
</dbReference>
<dbReference type="GO" id="GO:0009007">
    <property type="term" value="F:site-specific DNA-methyltransferase (adenine-specific) activity"/>
    <property type="evidence" value="ECO:0007669"/>
    <property type="project" value="TreeGrafter"/>
</dbReference>
<evidence type="ECO:0000313" key="3">
    <source>
        <dbReference type="EMBL" id="KAE8279771.1"/>
    </source>
</evidence>
<keyword evidence="4" id="KW-1185">Reference proteome</keyword>
<comment type="similarity">
    <text evidence="1">Belongs to the MT-A70-like family.</text>
</comment>
<keyword evidence="3" id="KW-0489">Methyltransferase</keyword>
<feature type="region of interest" description="Disordered" evidence="2">
    <location>
        <begin position="69"/>
        <end position="88"/>
    </location>
</feature>
<dbReference type="AlphaFoldDB" id="A0A6G0HL64"/>
<evidence type="ECO:0000256" key="2">
    <source>
        <dbReference type="SAM" id="MobiDB-lite"/>
    </source>
</evidence>
<dbReference type="SUPFAM" id="SSF53335">
    <property type="entry name" value="S-adenosyl-L-methionine-dependent methyltransferases"/>
    <property type="match status" value="1"/>
</dbReference>
<dbReference type="PROSITE" id="PS51143">
    <property type="entry name" value="MT_A70"/>
    <property type="match status" value="1"/>
</dbReference>
<dbReference type="GO" id="GO:0005634">
    <property type="term" value="C:nucleus"/>
    <property type="evidence" value="ECO:0007669"/>
    <property type="project" value="TreeGrafter"/>
</dbReference>
<dbReference type="EMBL" id="REGW02000022">
    <property type="protein sequence ID" value="KAE8279771.1"/>
    <property type="molecule type" value="Genomic_DNA"/>
</dbReference>
<dbReference type="GO" id="GO:0005829">
    <property type="term" value="C:cytosol"/>
    <property type="evidence" value="ECO:0007669"/>
    <property type="project" value="TreeGrafter"/>
</dbReference>
<organism evidence="3 4">
    <name type="scientific">Larimichthys crocea</name>
    <name type="common">Large yellow croaker</name>
    <name type="synonym">Pseudosciaena crocea</name>
    <dbReference type="NCBI Taxonomy" id="215358"/>
    <lineage>
        <taxon>Eukaryota</taxon>
        <taxon>Metazoa</taxon>
        <taxon>Chordata</taxon>
        <taxon>Craniata</taxon>
        <taxon>Vertebrata</taxon>
        <taxon>Euteleostomi</taxon>
        <taxon>Actinopterygii</taxon>
        <taxon>Neopterygii</taxon>
        <taxon>Teleostei</taxon>
        <taxon>Neoteleostei</taxon>
        <taxon>Acanthomorphata</taxon>
        <taxon>Eupercaria</taxon>
        <taxon>Sciaenidae</taxon>
        <taxon>Larimichthys</taxon>
    </lineage>
</organism>
<dbReference type="InterPro" id="IPR002052">
    <property type="entry name" value="DNA_methylase_N6_adenine_CS"/>
</dbReference>
<proteinExistence type="inferred from homology"/>
<keyword evidence="3" id="KW-0808">Transferase</keyword>
<comment type="caution">
    <text evidence="3">The sequence shown here is derived from an EMBL/GenBank/DDBJ whole genome shotgun (WGS) entry which is preliminary data.</text>
</comment>
<protein>
    <submittedName>
        <fullName evidence="3">Methyltransferase-like protein 4</fullName>
    </submittedName>
</protein>
<dbReference type="Proteomes" id="UP000424527">
    <property type="component" value="Unassembled WGS sequence"/>
</dbReference>
<dbReference type="GO" id="GO:0003676">
    <property type="term" value="F:nucleic acid binding"/>
    <property type="evidence" value="ECO:0007669"/>
    <property type="project" value="InterPro"/>
</dbReference>
<dbReference type="InterPro" id="IPR029063">
    <property type="entry name" value="SAM-dependent_MTases_sf"/>
</dbReference>
<dbReference type="GO" id="GO:0032259">
    <property type="term" value="P:methylation"/>
    <property type="evidence" value="ECO:0007669"/>
    <property type="project" value="UniProtKB-KW"/>
</dbReference>
<feature type="region of interest" description="Disordered" evidence="2">
    <location>
        <begin position="418"/>
        <end position="455"/>
    </location>
</feature>
<dbReference type="InterPro" id="IPR007757">
    <property type="entry name" value="MT-A70-like"/>
</dbReference>
<gene>
    <name evidence="3" type="ORF">D5F01_LYC21900</name>
</gene>
<reference evidence="3 4" key="1">
    <citation type="submission" date="2019-07" db="EMBL/GenBank/DDBJ databases">
        <title>Chromosome genome assembly for large yellow croaker.</title>
        <authorList>
            <person name="Xiao S."/>
        </authorList>
    </citation>
    <scope>NUCLEOTIDE SEQUENCE [LARGE SCALE GENOMIC DNA]</scope>
    <source>
        <strain evidence="3">JMULYC20181020</strain>
        <tissue evidence="3">Muscle</tissue>
    </source>
</reference>
<dbReference type="GO" id="GO:0008173">
    <property type="term" value="F:RNA methyltransferase activity"/>
    <property type="evidence" value="ECO:0007669"/>
    <property type="project" value="TreeGrafter"/>
</dbReference>
<dbReference type="Pfam" id="PF05063">
    <property type="entry name" value="MT-A70"/>
    <property type="match status" value="1"/>
</dbReference>
<sequence>MSVLLHNIQGWVLDSCSLIDRWYSRCIRYQGGQKSRVECRFKRQCFQVLKSHFSVRACAAADGGNEDVLQKTDKASKKRKRKHSELNQGEVDSQAFHEKIRSVILEGTKTLVDSARSVGHLNGTTDAAKESLPSQECSLAALCEMAKELPLVDEEEQEECIQQLVAEDGCTSHVDLFSRVTENGADSAIVVTLMGEQYVIPPCTAFLLSDFTRMQPLVHSGSKFDLIVMDPPWENKSVKRSRRYSFLPSTQLKRLPVPLLASPNCLVVTWVTNRPSHLRFVRDELYPHWGVEVVAEWFWVKVTTSGQFVFPLDSQHKKPYEVLVLGRYRPPADNSTSSSVTSEVPVEDQRLIVSVPSALHSQKPSLSEVLKPYVGGEAKCLELFARCLQPGWTSWGNEVLKFQHTSYFTLTPADEREDVSKGEATRVCTDKPTITPVLSSPGESPPPRRCPTTVD</sequence>
<dbReference type="PROSITE" id="PS00092">
    <property type="entry name" value="N6_MTASE"/>
    <property type="match status" value="1"/>
</dbReference>
<evidence type="ECO:0000313" key="4">
    <source>
        <dbReference type="Proteomes" id="UP000424527"/>
    </source>
</evidence>
<evidence type="ECO:0000256" key="1">
    <source>
        <dbReference type="PROSITE-ProRule" id="PRU00489"/>
    </source>
</evidence>